<dbReference type="Pfam" id="PF03551">
    <property type="entry name" value="PadR"/>
    <property type="match status" value="1"/>
</dbReference>
<gene>
    <name evidence="3" type="ORF">SAMN05192583_2184</name>
</gene>
<dbReference type="AlphaFoldDB" id="A0A1H8EHH6"/>
<dbReference type="OrthoDB" id="9814826at2"/>
<accession>A0A1H8EHH6</accession>
<proteinExistence type="predicted"/>
<evidence type="ECO:0000313" key="3">
    <source>
        <dbReference type="EMBL" id="SEN18949.1"/>
    </source>
</evidence>
<evidence type="ECO:0000256" key="1">
    <source>
        <dbReference type="SAM" id="MobiDB-lite"/>
    </source>
</evidence>
<protein>
    <submittedName>
        <fullName evidence="3">Transcriptional regulator, PadR family</fullName>
    </submittedName>
</protein>
<dbReference type="PANTHER" id="PTHR43252:SF7">
    <property type="entry name" value="TRANSCRIPTIONAL REGULATOR YQJI"/>
    <property type="match status" value="1"/>
</dbReference>
<feature type="region of interest" description="Disordered" evidence="1">
    <location>
        <begin position="1"/>
        <end position="20"/>
    </location>
</feature>
<organism evidence="3 4">
    <name type="scientific">Sphingomonas gellani</name>
    <dbReference type="NCBI Taxonomy" id="1166340"/>
    <lineage>
        <taxon>Bacteria</taxon>
        <taxon>Pseudomonadati</taxon>
        <taxon>Pseudomonadota</taxon>
        <taxon>Alphaproteobacteria</taxon>
        <taxon>Sphingomonadales</taxon>
        <taxon>Sphingomonadaceae</taxon>
        <taxon>Sphingomonas</taxon>
    </lineage>
</organism>
<keyword evidence="4" id="KW-1185">Reference proteome</keyword>
<dbReference type="SUPFAM" id="SSF46785">
    <property type="entry name" value="Winged helix' DNA-binding domain"/>
    <property type="match status" value="1"/>
</dbReference>
<dbReference type="InterPro" id="IPR036388">
    <property type="entry name" value="WH-like_DNA-bd_sf"/>
</dbReference>
<evidence type="ECO:0000259" key="2">
    <source>
        <dbReference type="Pfam" id="PF03551"/>
    </source>
</evidence>
<dbReference type="STRING" id="1166340.SAMN05192583_2184"/>
<feature type="domain" description="Transcription regulator PadR N-terminal" evidence="2">
    <location>
        <begin position="58"/>
        <end position="128"/>
    </location>
</feature>
<dbReference type="InterPro" id="IPR036390">
    <property type="entry name" value="WH_DNA-bd_sf"/>
</dbReference>
<name>A0A1H8EHH6_9SPHN</name>
<dbReference type="InterPro" id="IPR005149">
    <property type="entry name" value="Tscrpt_reg_PadR_N"/>
</dbReference>
<dbReference type="PANTHER" id="PTHR43252">
    <property type="entry name" value="TRANSCRIPTIONAL REGULATOR YQJI"/>
    <property type="match status" value="1"/>
</dbReference>
<sequence>MRFHFHGMGSDQGGHRRCGPRGHRFSFGPFGFDWATEGHHRDGGRRRRFEGGELRLILLRLIADDTRHGYELIRAIGELTGGAYAPSPGVVYPTLTLLDEMGLIAQQQSDDAKKRFAITDAGQEHLAERQEEVDALMRRLGELGAREGHGGGSPVWRAMRNLGLVIRSAKAAGDLSEERMHEIVDMIDDVARRIERLK</sequence>
<reference evidence="4" key="1">
    <citation type="submission" date="2016-10" db="EMBL/GenBank/DDBJ databases">
        <authorList>
            <person name="Varghese N."/>
            <person name="Submissions S."/>
        </authorList>
    </citation>
    <scope>NUCLEOTIDE SEQUENCE [LARGE SCALE GENOMIC DNA]</scope>
    <source>
        <strain evidence="4">S6-262</strain>
    </source>
</reference>
<dbReference type="Gene3D" id="1.10.10.10">
    <property type="entry name" value="Winged helix-like DNA-binding domain superfamily/Winged helix DNA-binding domain"/>
    <property type="match status" value="1"/>
</dbReference>
<dbReference type="RefSeq" id="WP_093665744.1">
    <property type="nucleotide sequence ID" value="NZ_FOCF01000005.1"/>
</dbReference>
<dbReference type="EMBL" id="FOCF01000005">
    <property type="protein sequence ID" value="SEN18949.1"/>
    <property type="molecule type" value="Genomic_DNA"/>
</dbReference>
<evidence type="ECO:0000313" key="4">
    <source>
        <dbReference type="Proteomes" id="UP000199206"/>
    </source>
</evidence>
<dbReference type="Proteomes" id="UP000199206">
    <property type="component" value="Unassembled WGS sequence"/>
</dbReference>